<dbReference type="GO" id="GO:0005886">
    <property type="term" value="C:plasma membrane"/>
    <property type="evidence" value="ECO:0007669"/>
    <property type="project" value="TreeGrafter"/>
</dbReference>
<dbReference type="EMBL" id="AMSI01000010">
    <property type="protein sequence ID" value="EKF41645.1"/>
    <property type="molecule type" value="Genomic_DNA"/>
</dbReference>
<feature type="transmembrane region" description="Helical" evidence="5">
    <location>
        <begin position="52"/>
        <end position="71"/>
    </location>
</feature>
<dbReference type="Pfam" id="PF07690">
    <property type="entry name" value="MFS_1"/>
    <property type="match status" value="1"/>
</dbReference>
<dbReference type="Gene3D" id="1.20.1720.10">
    <property type="entry name" value="Multidrug resistance protein D"/>
    <property type="match status" value="1"/>
</dbReference>
<feature type="transmembrane region" description="Helical" evidence="5">
    <location>
        <begin position="232"/>
        <end position="249"/>
    </location>
</feature>
<keyword evidence="2 5" id="KW-0812">Transmembrane</keyword>
<comment type="subcellular location">
    <subcellularLocation>
        <location evidence="1">Membrane</location>
        <topology evidence="1">Multi-pass membrane protein</topology>
    </subcellularLocation>
</comment>
<feature type="transmembrane region" description="Helical" evidence="5">
    <location>
        <begin position="12"/>
        <end position="32"/>
    </location>
</feature>
<dbReference type="InterPro" id="IPR005829">
    <property type="entry name" value="Sugar_transporter_CS"/>
</dbReference>
<evidence type="ECO:0000313" key="7">
    <source>
        <dbReference type="EMBL" id="EKF41645.1"/>
    </source>
</evidence>
<dbReference type="PROSITE" id="PS50850">
    <property type="entry name" value="MFS"/>
    <property type="match status" value="1"/>
</dbReference>
<feature type="transmembrane region" description="Helical" evidence="5">
    <location>
        <begin position="200"/>
        <end position="220"/>
    </location>
</feature>
<comment type="caution">
    <text evidence="7">The sequence shown here is derived from an EMBL/GenBank/DDBJ whole genome shotgun (WGS) entry which is preliminary data.</text>
</comment>
<dbReference type="PATRIC" id="fig|1231190.3.peg.3229"/>
<feature type="transmembrane region" description="Helical" evidence="5">
    <location>
        <begin position="83"/>
        <end position="102"/>
    </location>
</feature>
<feature type="transmembrane region" description="Helical" evidence="5">
    <location>
        <begin position="335"/>
        <end position="357"/>
    </location>
</feature>
<gene>
    <name evidence="7" type="ORF">NA8A_15591</name>
</gene>
<evidence type="ECO:0000256" key="2">
    <source>
        <dbReference type="ARBA" id="ARBA00022692"/>
    </source>
</evidence>
<feature type="transmembrane region" description="Helical" evidence="5">
    <location>
        <begin position="169"/>
        <end position="188"/>
    </location>
</feature>
<proteinExistence type="predicted"/>
<dbReference type="PANTHER" id="PTHR23501:SF197">
    <property type="entry name" value="COMD"/>
    <property type="match status" value="1"/>
</dbReference>
<dbReference type="InterPro" id="IPR020846">
    <property type="entry name" value="MFS_dom"/>
</dbReference>
<dbReference type="eggNOG" id="COG0477">
    <property type="taxonomic scope" value="Bacteria"/>
</dbReference>
<evidence type="ECO:0000256" key="5">
    <source>
        <dbReference type="SAM" id="Phobius"/>
    </source>
</evidence>
<sequence length="465" mass="48997">MNSEEPEEEVRRPTVVVLFLGVAVPLLLGMMDQTIVSTALYDISQSFGSFELVSWVVIAYLAANAISAPLYGRLGDALGRRRMMFISLVISMVGSAACMLAPSFGWLVAARAVQGLGGGGLIALTQALVSQAFEPRLRARYQGYLATVGMSASTMGPVIGGFMTEAFGWRAIFAVNLPLGLLGLFLISRLPPRQRPRDPLRIDGVSVVLLAAMLAFLISLTAPGIGLFQPRWARAGLILGAALLTFLFFRNESRTAHPLFPVVFLRNGTIRMSCLLALFHGALYVSLFTFIPVYFSAVRGFSAAGAGLLLLPVTLGVGLGSMLTGYLVSRTGRMTLFPAAGLALAFLLLLTVGLFTVQMQTGVLVGLFGLVALMLGTVMGVVQLVVQIEAGDRMLGIASASVLLTRSLGASLGAAASGLVVASSAAVADGFSWVFLLAALFALCGSLLAWFIPGGQIEGTKPDRR</sequence>
<organism evidence="7 8">
    <name type="scientific">Nitratireductor indicus C115</name>
    <dbReference type="NCBI Taxonomy" id="1231190"/>
    <lineage>
        <taxon>Bacteria</taxon>
        <taxon>Pseudomonadati</taxon>
        <taxon>Pseudomonadota</taxon>
        <taxon>Alphaproteobacteria</taxon>
        <taxon>Hyphomicrobiales</taxon>
        <taxon>Phyllobacteriaceae</taxon>
        <taxon>Nitratireductor</taxon>
    </lineage>
</organism>
<keyword evidence="8" id="KW-1185">Reference proteome</keyword>
<dbReference type="InterPro" id="IPR036259">
    <property type="entry name" value="MFS_trans_sf"/>
</dbReference>
<dbReference type="SUPFAM" id="SSF103473">
    <property type="entry name" value="MFS general substrate transporter"/>
    <property type="match status" value="1"/>
</dbReference>
<dbReference type="AlphaFoldDB" id="K2NQL0"/>
<dbReference type="Gene3D" id="1.20.1250.20">
    <property type="entry name" value="MFS general substrate transporter like domains"/>
    <property type="match status" value="1"/>
</dbReference>
<evidence type="ECO:0000256" key="4">
    <source>
        <dbReference type="ARBA" id="ARBA00023136"/>
    </source>
</evidence>
<feature type="transmembrane region" description="Helical" evidence="5">
    <location>
        <begin position="108"/>
        <end position="129"/>
    </location>
</feature>
<dbReference type="GO" id="GO:0022857">
    <property type="term" value="F:transmembrane transporter activity"/>
    <property type="evidence" value="ECO:0007669"/>
    <property type="project" value="InterPro"/>
</dbReference>
<dbReference type="RefSeq" id="WP_009451300.1">
    <property type="nucleotide sequence ID" value="NZ_AMSI01000010.1"/>
</dbReference>
<feature type="transmembrane region" description="Helical" evidence="5">
    <location>
        <begin position="363"/>
        <end position="386"/>
    </location>
</feature>
<protein>
    <submittedName>
        <fullName evidence="7">Major facilitator superfamily protein</fullName>
    </submittedName>
</protein>
<dbReference type="InterPro" id="IPR011701">
    <property type="entry name" value="MFS"/>
</dbReference>
<feature type="transmembrane region" description="Helical" evidence="5">
    <location>
        <begin position="270"/>
        <end position="295"/>
    </location>
</feature>
<dbReference type="PANTHER" id="PTHR23501">
    <property type="entry name" value="MAJOR FACILITATOR SUPERFAMILY"/>
    <property type="match status" value="1"/>
</dbReference>
<dbReference type="OrthoDB" id="9812221at2"/>
<accession>K2NQL0</accession>
<feature type="transmembrane region" description="Helical" evidence="5">
    <location>
        <begin position="407"/>
        <end position="427"/>
    </location>
</feature>
<feature type="transmembrane region" description="Helical" evidence="5">
    <location>
        <begin position="433"/>
        <end position="452"/>
    </location>
</feature>
<dbReference type="PRINTS" id="PR01036">
    <property type="entry name" value="TCRTETB"/>
</dbReference>
<reference evidence="7 8" key="1">
    <citation type="journal article" date="2012" name="J. Bacteriol.">
        <title>Genome Sequence of Nitratireductor indicus Type Strain C115.</title>
        <authorList>
            <person name="Lai Q."/>
            <person name="Li G."/>
            <person name="Yu Z."/>
            <person name="Shao Z."/>
        </authorList>
    </citation>
    <scope>NUCLEOTIDE SEQUENCE [LARGE SCALE GENOMIC DNA]</scope>
    <source>
        <strain evidence="7 8">C115</strain>
    </source>
</reference>
<evidence type="ECO:0000256" key="3">
    <source>
        <dbReference type="ARBA" id="ARBA00022989"/>
    </source>
</evidence>
<keyword evidence="4 5" id="KW-0472">Membrane</keyword>
<feature type="transmembrane region" description="Helical" evidence="5">
    <location>
        <begin position="301"/>
        <end position="328"/>
    </location>
</feature>
<evidence type="ECO:0000259" key="6">
    <source>
        <dbReference type="PROSITE" id="PS50850"/>
    </source>
</evidence>
<feature type="domain" description="Major facilitator superfamily (MFS) profile" evidence="6">
    <location>
        <begin position="18"/>
        <end position="457"/>
    </location>
</feature>
<evidence type="ECO:0000313" key="8">
    <source>
        <dbReference type="Proteomes" id="UP000007374"/>
    </source>
</evidence>
<feature type="transmembrane region" description="Helical" evidence="5">
    <location>
        <begin position="141"/>
        <end position="163"/>
    </location>
</feature>
<dbReference type="STRING" id="721133.SAMN05216176_110180"/>
<dbReference type="Proteomes" id="UP000007374">
    <property type="component" value="Unassembled WGS sequence"/>
</dbReference>
<evidence type="ECO:0000256" key="1">
    <source>
        <dbReference type="ARBA" id="ARBA00004141"/>
    </source>
</evidence>
<name>K2NQL0_9HYPH</name>
<dbReference type="PROSITE" id="PS00217">
    <property type="entry name" value="SUGAR_TRANSPORT_2"/>
    <property type="match status" value="1"/>
</dbReference>
<keyword evidence="3 5" id="KW-1133">Transmembrane helix</keyword>